<sequence>MTQDNSDKHQTSLMDLPKFIGTDVLQPLKEPKPPDTQQAQIQSGPWWTNENIIIRLWASFGALITFIGVAFLVAWGIKNGWLTPTIRVVLATLLGIALLATTSVLRRRQLHSAAVGSVYVTSLLTLGATAISVGYIFDMCPPVVASAVLGAIVAVYGLGNRWLAQEGVAITVAIVSFILLGWHISRAGLTPHVFPYSLPGLLLLLTAYRRPTWPNAQAVAGILIFAGAAVGDTGNSCFFLLGAMLVTIVLRGHWLITVSLYPVMFFPGTHQIYFLLVFGIFILWACLERTNPIPWGLIAVNFLSFHSYFSLVQAGYFVAFAITIWFLHRIDYREILWGLWTLIGLYLVRGLLVAAILNRPIVLGSPHPMVCWAIVIMLGVAVYRYKQVLQLPRPIPAVLAVIGLAFSMIVVLLITSTLMPSEVGFYAGHAIVSVAWLLLAAWLAIWRHTSLSVGMFLSIGVISKLIFFDMQAIQGVPRIAAFILSGIILIGIAVGYASKGAKKAPVYEPAT</sequence>
<reference evidence="2 3" key="1">
    <citation type="submission" date="2009-01" db="EMBL/GenBank/DDBJ databases">
        <authorList>
            <person name="Fulton L."/>
            <person name="Clifton S."/>
            <person name="Chinwalla A.T."/>
            <person name="Mitreva M."/>
            <person name="Sodergren E."/>
            <person name="Weinstock G."/>
            <person name="Clifton S."/>
            <person name="Dooling D.J."/>
            <person name="Fulton B."/>
            <person name="Minx P."/>
            <person name="Pepin K.H."/>
            <person name="Johnson M."/>
            <person name="Bhonagiri V."/>
            <person name="Nash W.E."/>
            <person name="Mardis E.R."/>
            <person name="Wilson R.K."/>
        </authorList>
    </citation>
    <scope>NUCLEOTIDE SEQUENCE [LARGE SCALE GENOMIC DNA]</scope>
    <source>
        <strain evidence="2 3">ATCC 33806</strain>
    </source>
</reference>
<evidence type="ECO:0000313" key="2">
    <source>
        <dbReference type="EMBL" id="EEG25725.1"/>
    </source>
</evidence>
<keyword evidence="1" id="KW-1133">Transmembrane helix</keyword>
<dbReference type="RefSeq" id="WP_005522950.1">
    <property type="nucleotide sequence ID" value="NZ_EQ973332.1"/>
</dbReference>
<protein>
    <recommendedName>
        <fullName evidence="4">DUF2339 domain-containing protein</fullName>
    </recommendedName>
</protein>
<feature type="transmembrane region" description="Helical" evidence="1">
    <location>
        <begin position="451"/>
        <end position="467"/>
    </location>
</feature>
<feature type="transmembrane region" description="Helical" evidence="1">
    <location>
        <begin position="117"/>
        <end position="137"/>
    </location>
</feature>
<feature type="transmembrane region" description="Helical" evidence="1">
    <location>
        <begin position="52"/>
        <end position="74"/>
    </location>
</feature>
<feature type="transmembrane region" description="Helical" evidence="1">
    <location>
        <begin position="369"/>
        <end position="385"/>
    </location>
</feature>
<dbReference type="EMBL" id="ACEB01000046">
    <property type="protein sequence ID" value="EEG25725.1"/>
    <property type="molecule type" value="Genomic_DNA"/>
</dbReference>
<keyword evidence="1" id="KW-0812">Transmembrane</keyword>
<feature type="transmembrane region" description="Helical" evidence="1">
    <location>
        <begin position="423"/>
        <end position="445"/>
    </location>
</feature>
<gene>
    <name evidence="2" type="ORF">CORMATOL_02650</name>
</gene>
<dbReference type="HOGENOM" id="CLU_018715_0_0_11"/>
<proteinExistence type="predicted"/>
<feature type="transmembrane region" description="Helical" evidence="1">
    <location>
        <begin position="397"/>
        <end position="416"/>
    </location>
</feature>
<keyword evidence="1" id="KW-0472">Membrane</keyword>
<feature type="transmembrane region" description="Helical" evidence="1">
    <location>
        <begin position="270"/>
        <end position="287"/>
    </location>
</feature>
<dbReference type="Proteomes" id="UP000006247">
    <property type="component" value="Unassembled WGS sequence"/>
</dbReference>
<comment type="caution">
    <text evidence="2">The sequence shown here is derived from an EMBL/GenBank/DDBJ whole genome shotgun (WGS) entry which is preliminary data.</text>
</comment>
<name>C0E6L5_9CORY</name>
<feature type="transmembrane region" description="Helical" evidence="1">
    <location>
        <begin position="339"/>
        <end position="357"/>
    </location>
</feature>
<feature type="transmembrane region" description="Helical" evidence="1">
    <location>
        <begin position="143"/>
        <end position="160"/>
    </location>
</feature>
<organism evidence="2 3">
    <name type="scientific">Corynebacterium matruchotii ATCC 33806</name>
    <dbReference type="NCBI Taxonomy" id="566549"/>
    <lineage>
        <taxon>Bacteria</taxon>
        <taxon>Bacillati</taxon>
        <taxon>Actinomycetota</taxon>
        <taxon>Actinomycetes</taxon>
        <taxon>Mycobacteriales</taxon>
        <taxon>Corynebacteriaceae</taxon>
        <taxon>Corynebacterium</taxon>
    </lineage>
</organism>
<evidence type="ECO:0008006" key="4">
    <source>
        <dbReference type="Google" id="ProtNLM"/>
    </source>
</evidence>
<feature type="transmembrane region" description="Helical" evidence="1">
    <location>
        <begin position="308"/>
        <end position="327"/>
    </location>
</feature>
<evidence type="ECO:0000313" key="3">
    <source>
        <dbReference type="Proteomes" id="UP000006247"/>
    </source>
</evidence>
<feature type="transmembrane region" description="Helical" evidence="1">
    <location>
        <begin position="220"/>
        <end position="250"/>
    </location>
</feature>
<evidence type="ECO:0000256" key="1">
    <source>
        <dbReference type="SAM" id="Phobius"/>
    </source>
</evidence>
<feature type="transmembrane region" description="Helical" evidence="1">
    <location>
        <begin position="167"/>
        <end position="185"/>
    </location>
</feature>
<feature type="transmembrane region" description="Helical" evidence="1">
    <location>
        <begin position="86"/>
        <end position="105"/>
    </location>
</feature>
<accession>C0E6L5</accession>
<feature type="transmembrane region" description="Helical" evidence="1">
    <location>
        <begin position="479"/>
        <end position="498"/>
    </location>
</feature>
<dbReference type="AlphaFoldDB" id="C0E6L5"/>